<dbReference type="InterPro" id="IPR013783">
    <property type="entry name" value="Ig-like_fold"/>
</dbReference>
<keyword evidence="4" id="KW-1185">Reference proteome</keyword>
<dbReference type="PANTHER" id="PTHR43002">
    <property type="entry name" value="GLYCOGEN DEBRANCHING ENZYME"/>
    <property type="match status" value="1"/>
</dbReference>
<evidence type="ECO:0000313" key="4">
    <source>
        <dbReference type="Proteomes" id="UP000265520"/>
    </source>
</evidence>
<dbReference type="InterPro" id="IPR004193">
    <property type="entry name" value="Glyco_hydro_13_N"/>
</dbReference>
<dbReference type="InterPro" id="IPR044505">
    <property type="entry name" value="GlgX_Isoamylase_N_E_set"/>
</dbReference>
<dbReference type="SUPFAM" id="SSF81296">
    <property type="entry name" value="E set domains"/>
    <property type="match status" value="1"/>
</dbReference>
<dbReference type="GO" id="GO:0005975">
    <property type="term" value="P:carbohydrate metabolic process"/>
    <property type="evidence" value="ECO:0007669"/>
    <property type="project" value="InterPro"/>
</dbReference>
<name>A0A392QZF4_9FABA</name>
<accession>A0A392QZF4</accession>
<reference evidence="3 4" key="1">
    <citation type="journal article" date="2018" name="Front. Plant Sci.">
        <title>Red Clover (Trifolium pratense) and Zigzag Clover (T. medium) - A Picture of Genomic Similarities and Differences.</title>
        <authorList>
            <person name="Dluhosova J."/>
            <person name="Istvanek J."/>
            <person name="Nedelnik J."/>
            <person name="Repkova J."/>
        </authorList>
    </citation>
    <scope>NUCLEOTIDE SEQUENCE [LARGE SCALE GENOMIC DNA]</scope>
    <source>
        <strain evidence="4">cv. 10/8</strain>
        <tissue evidence="3">Leaf</tissue>
    </source>
</reference>
<proteinExistence type="inferred from homology"/>
<dbReference type="Gene3D" id="2.60.40.10">
    <property type="entry name" value="Immunoglobulins"/>
    <property type="match status" value="1"/>
</dbReference>
<dbReference type="GO" id="GO:0004553">
    <property type="term" value="F:hydrolase activity, hydrolyzing O-glycosyl compounds"/>
    <property type="evidence" value="ECO:0007669"/>
    <property type="project" value="InterPro"/>
</dbReference>
<feature type="domain" description="Glycoside hydrolase family 13 N-terminal" evidence="2">
    <location>
        <begin position="16"/>
        <end position="97"/>
    </location>
</feature>
<dbReference type="EMBL" id="LXQA010171347">
    <property type="protein sequence ID" value="MCI29264.1"/>
    <property type="molecule type" value="Genomic_DNA"/>
</dbReference>
<comment type="similarity">
    <text evidence="1">Belongs to the glycosyl hydrolase 13 family.</text>
</comment>
<dbReference type="Pfam" id="PF02922">
    <property type="entry name" value="CBM_48"/>
    <property type="match status" value="1"/>
</dbReference>
<comment type="caution">
    <text evidence="3">The sequence shown here is derived from an EMBL/GenBank/DDBJ whole genome shotgun (WGS) entry which is preliminary data.</text>
</comment>
<organism evidence="3 4">
    <name type="scientific">Trifolium medium</name>
    <dbReference type="NCBI Taxonomy" id="97028"/>
    <lineage>
        <taxon>Eukaryota</taxon>
        <taxon>Viridiplantae</taxon>
        <taxon>Streptophyta</taxon>
        <taxon>Embryophyta</taxon>
        <taxon>Tracheophyta</taxon>
        <taxon>Spermatophyta</taxon>
        <taxon>Magnoliopsida</taxon>
        <taxon>eudicotyledons</taxon>
        <taxon>Gunneridae</taxon>
        <taxon>Pentapetalae</taxon>
        <taxon>rosids</taxon>
        <taxon>fabids</taxon>
        <taxon>Fabales</taxon>
        <taxon>Fabaceae</taxon>
        <taxon>Papilionoideae</taxon>
        <taxon>50 kb inversion clade</taxon>
        <taxon>NPAAA clade</taxon>
        <taxon>Hologalegina</taxon>
        <taxon>IRL clade</taxon>
        <taxon>Trifolieae</taxon>
        <taxon>Trifolium</taxon>
    </lineage>
</organism>
<feature type="non-terminal residue" evidence="3">
    <location>
        <position position="139"/>
    </location>
</feature>
<dbReference type="InterPro" id="IPR014756">
    <property type="entry name" value="Ig_E-set"/>
</dbReference>
<dbReference type="CDD" id="cd02856">
    <property type="entry name" value="E_set_GDE_Isoamylase_N"/>
    <property type="match status" value="1"/>
</dbReference>
<sequence>MENLLPSLELFPDGFSNFAVFSRHAESVVLCLYDNDDDTGVEKPALEIDLDPYVNRSGDIWHISFESARNFVRYGYRFRGASEDNSYAECVVLDPYARIVGDSFQNGVGSARNLGLLKKEPAFDWGDDYHPNLEMEKLV</sequence>
<evidence type="ECO:0000256" key="1">
    <source>
        <dbReference type="ARBA" id="ARBA00008061"/>
    </source>
</evidence>
<protein>
    <submittedName>
        <fullName evidence="3">Isoamylase 2 chloroplastic-like</fullName>
    </submittedName>
</protein>
<dbReference type="AlphaFoldDB" id="A0A392QZF4"/>
<dbReference type="Proteomes" id="UP000265520">
    <property type="component" value="Unassembled WGS sequence"/>
</dbReference>
<evidence type="ECO:0000313" key="3">
    <source>
        <dbReference type="EMBL" id="MCI29264.1"/>
    </source>
</evidence>
<evidence type="ECO:0000259" key="2">
    <source>
        <dbReference type="Pfam" id="PF02922"/>
    </source>
</evidence>